<reference evidence="3" key="1">
    <citation type="submission" date="2016-10" db="EMBL/GenBank/DDBJ databases">
        <authorList>
            <person name="de Groot N.N."/>
        </authorList>
    </citation>
    <scope>NUCLEOTIDE SEQUENCE [LARGE SCALE GENOMIC DNA]</scope>
    <source>
        <strain evidence="3">10nlg</strain>
    </source>
</reference>
<protein>
    <submittedName>
        <fullName evidence="2">Uncharacterized protein</fullName>
    </submittedName>
</protein>
<proteinExistence type="predicted"/>
<feature type="compositionally biased region" description="Acidic residues" evidence="1">
    <location>
        <begin position="44"/>
        <end position="55"/>
    </location>
</feature>
<feature type="region of interest" description="Disordered" evidence="1">
    <location>
        <begin position="28"/>
        <end position="83"/>
    </location>
</feature>
<keyword evidence="3" id="KW-1185">Reference proteome</keyword>
<evidence type="ECO:0000313" key="2">
    <source>
        <dbReference type="EMBL" id="SES21330.1"/>
    </source>
</evidence>
<dbReference type="AlphaFoldDB" id="A0A1H9VHQ9"/>
<sequence length="369" mass="41243">MNIYGKKVLVAGSLLLLAACGNDENEELAAENEADENNRGILSDDNENLADDNNEQTENSDSKENAPEPDPEENIGNFNGNLAQGGRQAYHEDVFYVSAALDEEHGIYAVPLETNEYEQLTDGKAQDMHVTDDGIYYLTDPGYDNDSDEIKLIHYAFDTDEKNTLDEGNLRNLQMNHDGLWYLKAGNEGGMNFINKNMETGEFDEFSSGQSQIIIDGDDAISQAETFIYDMDGPDGTIEDEPVVENATPPVILKDRVVYYNGPNGIEAHDLDSGQTIKITNERVSDFNVRNGIVYFTPPFQSEAARESYRVDADGTNEENLEGISYTYYMFDDFAVHSSGRHGVILYSKITYDSEESEKIYYTNPGMED</sequence>
<comment type="caution">
    <text evidence="2">The sequence shown here is derived from an EMBL/GenBank/DDBJ whole genome shotgun (WGS) entry which is preliminary data.</text>
</comment>
<name>A0A1H9VHQ9_9BACI</name>
<evidence type="ECO:0000256" key="1">
    <source>
        <dbReference type="SAM" id="MobiDB-lite"/>
    </source>
</evidence>
<dbReference type="PROSITE" id="PS51257">
    <property type="entry name" value="PROKAR_LIPOPROTEIN"/>
    <property type="match status" value="1"/>
</dbReference>
<accession>A0A1H9VHQ9</accession>
<dbReference type="Proteomes" id="UP000199318">
    <property type="component" value="Unassembled WGS sequence"/>
</dbReference>
<evidence type="ECO:0000313" key="3">
    <source>
        <dbReference type="Proteomes" id="UP000199318"/>
    </source>
</evidence>
<organism evidence="2 3">
    <name type="scientific">Salisediminibacterium halotolerans</name>
    <dbReference type="NCBI Taxonomy" id="517425"/>
    <lineage>
        <taxon>Bacteria</taxon>
        <taxon>Bacillati</taxon>
        <taxon>Bacillota</taxon>
        <taxon>Bacilli</taxon>
        <taxon>Bacillales</taxon>
        <taxon>Bacillaceae</taxon>
        <taxon>Salisediminibacterium</taxon>
    </lineage>
</organism>
<dbReference type="SUPFAM" id="SSF82171">
    <property type="entry name" value="DPP6 N-terminal domain-like"/>
    <property type="match status" value="1"/>
</dbReference>
<dbReference type="EMBL" id="FOGV01000021">
    <property type="protein sequence ID" value="SES21330.1"/>
    <property type="molecule type" value="Genomic_DNA"/>
</dbReference>
<gene>
    <name evidence="2" type="ORF">SAMN05444126_1212</name>
</gene>
<dbReference type="RefSeq" id="WP_093073804.1">
    <property type="nucleotide sequence ID" value="NZ_FOGV01000021.1"/>
</dbReference>